<dbReference type="EMBL" id="BKCJ011148726">
    <property type="protein sequence ID" value="GFC94447.1"/>
    <property type="molecule type" value="Genomic_DNA"/>
</dbReference>
<reference evidence="2" key="1">
    <citation type="journal article" date="2019" name="Sci. Rep.">
        <title>Draft genome of Tanacetum cinerariifolium, the natural source of mosquito coil.</title>
        <authorList>
            <person name="Yamashiro T."/>
            <person name="Shiraishi A."/>
            <person name="Satake H."/>
            <person name="Nakayama K."/>
        </authorList>
    </citation>
    <scope>NUCLEOTIDE SEQUENCE</scope>
</reference>
<comment type="caution">
    <text evidence="2">The sequence shown here is derived from an EMBL/GenBank/DDBJ whole genome shotgun (WGS) entry which is preliminary data.</text>
</comment>
<dbReference type="AlphaFoldDB" id="A0A699SB10"/>
<protein>
    <submittedName>
        <fullName evidence="2">Uncharacterized protein</fullName>
    </submittedName>
</protein>
<name>A0A699SB10_TANCI</name>
<gene>
    <name evidence="2" type="ORF">Tci_866417</name>
</gene>
<evidence type="ECO:0000313" key="2">
    <source>
        <dbReference type="EMBL" id="GFC94447.1"/>
    </source>
</evidence>
<evidence type="ECO:0000256" key="1">
    <source>
        <dbReference type="SAM" id="MobiDB-lite"/>
    </source>
</evidence>
<feature type="region of interest" description="Disordered" evidence="1">
    <location>
        <begin position="1"/>
        <end position="22"/>
    </location>
</feature>
<sequence>MDVGISLVPPHAADQGKSDDTQ</sequence>
<organism evidence="2">
    <name type="scientific">Tanacetum cinerariifolium</name>
    <name type="common">Dalmatian daisy</name>
    <name type="synonym">Chrysanthemum cinerariifolium</name>
    <dbReference type="NCBI Taxonomy" id="118510"/>
    <lineage>
        <taxon>Eukaryota</taxon>
        <taxon>Viridiplantae</taxon>
        <taxon>Streptophyta</taxon>
        <taxon>Embryophyta</taxon>
        <taxon>Tracheophyta</taxon>
        <taxon>Spermatophyta</taxon>
        <taxon>Magnoliopsida</taxon>
        <taxon>eudicotyledons</taxon>
        <taxon>Gunneridae</taxon>
        <taxon>Pentapetalae</taxon>
        <taxon>asterids</taxon>
        <taxon>campanulids</taxon>
        <taxon>Asterales</taxon>
        <taxon>Asteraceae</taxon>
        <taxon>Asteroideae</taxon>
        <taxon>Anthemideae</taxon>
        <taxon>Anthemidinae</taxon>
        <taxon>Tanacetum</taxon>
    </lineage>
</organism>
<proteinExistence type="predicted"/>
<accession>A0A699SB10</accession>
<feature type="non-terminal residue" evidence="2">
    <location>
        <position position="22"/>
    </location>
</feature>